<sequence length="85" mass="9691">MHTNRRRWVCIRGKLYARRRRRAMTANELRFPGFQARPLGLVVLTALPSAVLKTTASVVVLFHSNQLNLRPIGTGFLESAVSCWR</sequence>
<reference evidence="1 2" key="1">
    <citation type="submission" date="2016-10" db="EMBL/GenBank/DDBJ databases">
        <title>Draft genome sequence of Coniochaeta ligniaria NRRL30616, a lignocellulolytic fungus for bioabatement of inhibitors in plant biomass hydrolysates.</title>
        <authorList>
            <consortium name="DOE Joint Genome Institute"/>
            <person name="Jimenez D.J."/>
            <person name="Hector R.E."/>
            <person name="Riley R."/>
            <person name="Sun H."/>
            <person name="Grigoriev I.V."/>
            <person name="Van Elsas J.D."/>
            <person name="Nichols N.N."/>
        </authorList>
    </citation>
    <scope>NUCLEOTIDE SEQUENCE [LARGE SCALE GENOMIC DNA]</scope>
    <source>
        <strain evidence="1 2">NRRL 30616</strain>
    </source>
</reference>
<dbReference type="EMBL" id="KV875097">
    <property type="protein sequence ID" value="OIW29879.1"/>
    <property type="molecule type" value="Genomic_DNA"/>
</dbReference>
<accession>A0A1J7IQH9</accession>
<evidence type="ECO:0000313" key="2">
    <source>
        <dbReference type="Proteomes" id="UP000182658"/>
    </source>
</evidence>
<keyword evidence="2" id="KW-1185">Reference proteome</keyword>
<organism evidence="1 2">
    <name type="scientific">Coniochaeta ligniaria NRRL 30616</name>
    <dbReference type="NCBI Taxonomy" id="1408157"/>
    <lineage>
        <taxon>Eukaryota</taxon>
        <taxon>Fungi</taxon>
        <taxon>Dikarya</taxon>
        <taxon>Ascomycota</taxon>
        <taxon>Pezizomycotina</taxon>
        <taxon>Sordariomycetes</taxon>
        <taxon>Sordariomycetidae</taxon>
        <taxon>Coniochaetales</taxon>
        <taxon>Coniochaetaceae</taxon>
        <taxon>Coniochaeta</taxon>
    </lineage>
</organism>
<dbReference type="Proteomes" id="UP000182658">
    <property type="component" value="Unassembled WGS sequence"/>
</dbReference>
<dbReference type="InParanoid" id="A0A1J7IQH9"/>
<protein>
    <submittedName>
        <fullName evidence="1">Uncharacterized protein</fullName>
    </submittedName>
</protein>
<gene>
    <name evidence="1" type="ORF">CONLIGDRAFT_348908</name>
</gene>
<name>A0A1J7IQH9_9PEZI</name>
<proteinExistence type="predicted"/>
<evidence type="ECO:0000313" key="1">
    <source>
        <dbReference type="EMBL" id="OIW29879.1"/>
    </source>
</evidence>
<dbReference type="AlphaFoldDB" id="A0A1J7IQH9"/>